<evidence type="ECO:0000313" key="2">
    <source>
        <dbReference type="Proteomes" id="UP000323632"/>
    </source>
</evidence>
<dbReference type="AlphaFoldDB" id="A0A5M6CWJ5"/>
<keyword evidence="2" id="KW-1185">Reference proteome</keyword>
<evidence type="ECO:0000313" key="1">
    <source>
        <dbReference type="EMBL" id="KAA5537275.1"/>
    </source>
</evidence>
<reference evidence="1 2" key="1">
    <citation type="submission" date="2019-09" db="EMBL/GenBank/DDBJ databases">
        <title>Genome sequence and assembly of Taibaiella sp.</title>
        <authorList>
            <person name="Chhetri G."/>
        </authorList>
    </citation>
    <scope>NUCLEOTIDE SEQUENCE [LARGE SCALE GENOMIC DNA]</scope>
    <source>
        <strain evidence="1 2">KVB11</strain>
    </source>
</reference>
<dbReference type="Gene3D" id="1.10.10.10">
    <property type="entry name" value="Winged helix-like DNA-binding domain superfamily/Winged helix DNA-binding domain"/>
    <property type="match status" value="1"/>
</dbReference>
<dbReference type="RefSeq" id="WP_150031850.1">
    <property type="nucleotide sequence ID" value="NZ_VWSH01000001.1"/>
</dbReference>
<dbReference type="EMBL" id="VWSH01000001">
    <property type="protein sequence ID" value="KAA5537275.1"/>
    <property type="molecule type" value="Genomic_DNA"/>
</dbReference>
<sequence>MNWQEYIVSDNQVLLGKPTIKGTRISIELILELLSTGWTEYQILESYPSLSVESLRAVFAYLKACIQQELYFPISA</sequence>
<proteinExistence type="predicted"/>
<dbReference type="InterPro" id="IPR007367">
    <property type="entry name" value="DUF433"/>
</dbReference>
<gene>
    <name evidence="1" type="ORF">F0919_06280</name>
</gene>
<comment type="caution">
    <text evidence="1">The sequence shown here is derived from an EMBL/GenBank/DDBJ whole genome shotgun (WGS) entry which is preliminary data.</text>
</comment>
<dbReference type="Pfam" id="PF04255">
    <property type="entry name" value="DUF433"/>
    <property type="match status" value="1"/>
</dbReference>
<dbReference type="Proteomes" id="UP000323632">
    <property type="component" value="Unassembled WGS sequence"/>
</dbReference>
<dbReference type="InterPro" id="IPR036388">
    <property type="entry name" value="WH-like_DNA-bd_sf"/>
</dbReference>
<dbReference type="PANTHER" id="PTHR34849:SF3">
    <property type="entry name" value="SSR2962 PROTEIN"/>
    <property type="match status" value="1"/>
</dbReference>
<protein>
    <submittedName>
        <fullName evidence="1">DUF433 domain-containing protein</fullName>
    </submittedName>
</protein>
<dbReference type="PANTHER" id="PTHR34849">
    <property type="entry name" value="SSL5025 PROTEIN"/>
    <property type="match status" value="1"/>
</dbReference>
<accession>A0A5M6CWJ5</accession>
<name>A0A5M6CWJ5_9BACT</name>
<dbReference type="InterPro" id="IPR009057">
    <property type="entry name" value="Homeodomain-like_sf"/>
</dbReference>
<organism evidence="1 2">
    <name type="scientific">Taibaiella lutea</name>
    <dbReference type="NCBI Taxonomy" id="2608001"/>
    <lineage>
        <taxon>Bacteria</taxon>
        <taxon>Pseudomonadati</taxon>
        <taxon>Bacteroidota</taxon>
        <taxon>Chitinophagia</taxon>
        <taxon>Chitinophagales</taxon>
        <taxon>Chitinophagaceae</taxon>
        <taxon>Taibaiella</taxon>
    </lineage>
</organism>
<dbReference type="SUPFAM" id="SSF46689">
    <property type="entry name" value="Homeodomain-like"/>
    <property type="match status" value="1"/>
</dbReference>